<dbReference type="SUPFAM" id="SSF52972">
    <property type="entry name" value="ITPase-like"/>
    <property type="match status" value="1"/>
</dbReference>
<dbReference type="Pfam" id="PF01725">
    <property type="entry name" value="Ham1p_like"/>
    <property type="match status" value="1"/>
</dbReference>
<dbReference type="Proteomes" id="UP000231466">
    <property type="component" value="Unassembled WGS sequence"/>
</dbReference>
<reference evidence="5" key="1">
    <citation type="submission" date="2017-09" db="EMBL/GenBank/DDBJ databases">
        <title>Depth-based differentiation of microbial function through sediment-hosted aquifers and enrichment of novel symbionts in the deep terrestrial subsurface.</title>
        <authorList>
            <person name="Probst A.J."/>
            <person name="Ladd B."/>
            <person name="Jarett J.K."/>
            <person name="Geller-Mcgrath D.E."/>
            <person name="Sieber C.M.K."/>
            <person name="Emerson J.B."/>
            <person name="Anantharaman K."/>
            <person name="Thomas B.C."/>
            <person name="Malmstrom R."/>
            <person name="Stieglmeier M."/>
            <person name="Klingl A."/>
            <person name="Woyke T."/>
            <person name="Ryan C.M."/>
            <person name="Banfield J.F."/>
        </authorList>
    </citation>
    <scope>NUCLEOTIDE SEQUENCE [LARGE SCALE GENOMIC DNA]</scope>
</reference>
<keyword evidence="2 3" id="KW-0378">Hydrolase</keyword>
<evidence type="ECO:0000313" key="4">
    <source>
        <dbReference type="EMBL" id="PIR98269.1"/>
    </source>
</evidence>
<dbReference type="GO" id="GO:0047429">
    <property type="term" value="F:nucleoside triphosphate diphosphatase activity"/>
    <property type="evidence" value="ECO:0007669"/>
    <property type="project" value="InterPro"/>
</dbReference>
<protein>
    <submittedName>
        <fullName evidence="4">Non-canonical purine NTP pyrophosphatase, RdgB/HAM1 family</fullName>
    </submittedName>
</protein>
<name>A0A2H0VIU2_9BACT</name>
<dbReference type="GO" id="GO:0005737">
    <property type="term" value="C:cytoplasm"/>
    <property type="evidence" value="ECO:0007669"/>
    <property type="project" value="TreeGrafter"/>
</dbReference>
<dbReference type="PANTHER" id="PTHR11067">
    <property type="entry name" value="INOSINE TRIPHOSPHATE PYROPHOSPHATASE/HAM1 PROTEIN"/>
    <property type="match status" value="1"/>
</dbReference>
<proteinExistence type="inferred from homology"/>
<dbReference type="Gene3D" id="3.90.950.10">
    <property type="match status" value="1"/>
</dbReference>
<organism evidence="4 5">
    <name type="scientific">Candidatus Colwellbacteria bacterium CG10_big_fil_rev_8_21_14_0_10_42_22</name>
    <dbReference type="NCBI Taxonomy" id="1974540"/>
    <lineage>
        <taxon>Bacteria</taxon>
        <taxon>Candidatus Colwelliibacteriota</taxon>
    </lineage>
</organism>
<evidence type="ECO:0000256" key="1">
    <source>
        <dbReference type="ARBA" id="ARBA00008023"/>
    </source>
</evidence>
<dbReference type="EMBL" id="PFAH01000001">
    <property type="protein sequence ID" value="PIR98269.1"/>
    <property type="molecule type" value="Genomic_DNA"/>
</dbReference>
<accession>A0A2H0VIU2</accession>
<sequence>MKILFITGNKGKLGEATSIIPEIEGLDIDLDEIQSLDAHEVIKHKLQEAYKKQKGEFIVEDTSLYIDSLNGLPGPLIKWFMKTVDNEGLVKMAKALGGTKAEAKTIIGYSKSEDDIHFFKGSIKGEIVEPRGDGGFGWDPIFMPNGYDKTFAEMTAEEKNEISMRRIALNKLKEFID</sequence>
<comment type="caution">
    <text evidence="4">The sequence shown here is derived from an EMBL/GenBank/DDBJ whole genome shotgun (WGS) entry which is preliminary data.</text>
</comment>
<evidence type="ECO:0000313" key="5">
    <source>
        <dbReference type="Proteomes" id="UP000231466"/>
    </source>
</evidence>
<evidence type="ECO:0000256" key="3">
    <source>
        <dbReference type="RuleBase" id="RU003781"/>
    </source>
</evidence>
<evidence type="ECO:0000256" key="2">
    <source>
        <dbReference type="ARBA" id="ARBA00022801"/>
    </source>
</evidence>
<dbReference type="GO" id="GO:0009143">
    <property type="term" value="P:nucleoside triphosphate catabolic process"/>
    <property type="evidence" value="ECO:0007669"/>
    <property type="project" value="InterPro"/>
</dbReference>
<dbReference type="AlphaFoldDB" id="A0A2H0VIU2"/>
<dbReference type="InterPro" id="IPR002637">
    <property type="entry name" value="RdgB/HAM1"/>
</dbReference>
<dbReference type="PANTHER" id="PTHR11067:SF9">
    <property type="entry name" value="INOSINE TRIPHOSPHATE PYROPHOSPHATASE"/>
    <property type="match status" value="1"/>
</dbReference>
<comment type="similarity">
    <text evidence="1 3">Belongs to the HAM1 NTPase family.</text>
</comment>
<dbReference type="InterPro" id="IPR029001">
    <property type="entry name" value="ITPase-like_fam"/>
</dbReference>
<gene>
    <name evidence="4" type="primary">rdgB</name>
    <name evidence="4" type="ORF">COT89_00040</name>
</gene>
<dbReference type="CDD" id="cd00515">
    <property type="entry name" value="HAM1"/>
    <property type="match status" value="1"/>
</dbReference>
<dbReference type="NCBIfam" id="TIGR00042">
    <property type="entry name" value="RdgB/HAM1 family non-canonical purine NTP pyrophosphatase"/>
    <property type="match status" value="1"/>
</dbReference>